<dbReference type="Gene3D" id="3.20.20.80">
    <property type="entry name" value="Glycosidases"/>
    <property type="match status" value="1"/>
</dbReference>
<comment type="pathway">
    <text evidence="2 14">Glycan biosynthesis; trehalose biosynthesis.</text>
</comment>
<dbReference type="InterPro" id="IPR022567">
    <property type="entry name" value="DUF3459"/>
</dbReference>
<dbReference type="UniPathway" id="UPA00299"/>
<accession>A0A6H0ZYM3</accession>
<reference evidence="18 19" key="1">
    <citation type="submission" date="2020-04" db="EMBL/GenBank/DDBJ databases">
        <title>FDA dAtabase for Regulatory Grade micrObial Sequences (FDA-ARGOS): Supporting development and validation of Infectious Disease Dx tests.</title>
        <authorList>
            <person name="Sciortino C."/>
            <person name="Tallon L."/>
            <person name="Sadzewicz L."/>
            <person name="Vavikolanu K."/>
            <person name="Mehta A."/>
            <person name="Aluvathingal J."/>
            <person name="Nadendla S."/>
            <person name="Nandy P."/>
            <person name="Geyer C."/>
            <person name="Yan Y."/>
            <person name="Sichtig H."/>
        </authorList>
    </citation>
    <scope>NUCLEOTIDE SEQUENCE [LARGE SCALE GENOMIC DNA]</scope>
    <source>
        <strain evidence="18 19">FDAARGOS_633</strain>
    </source>
</reference>
<evidence type="ECO:0000256" key="15">
    <source>
        <dbReference type="PIRSR" id="PIRSR006337-1"/>
    </source>
</evidence>
<keyword evidence="9 14" id="KW-0326">Glycosidase</keyword>
<evidence type="ECO:0000256" key="5">
    <source>
        <dbReference type="ARBA" id="ARBA00015938"/>
    </source>
</evidence>
<dbReference type="GO" id="GO:0033942">
    <property type="term" value="F:4-alpha-D-(1-&gt;4)-alpha-D-glucanotrehalose trehalohydrolase activity"/>
    <property type="evidence" value="ECO:0007669"/>
    <property type="project" value="UniProtKB-EC"/>
</dbReference>
<organism evidence="18 19">
    <name type="scientific">Agrobacterium pusense</name>
    <dbReference type="NCBI Taxonomy" id="648995"/>
    <lineage>
        <taxon>Bacteria</taxon>
        <taxon>Pseudomonadati</taxon>
        <taxon>Pseudomonadota</taxon>
        <taxon>Alphaproteobacteria</taxon>
        <taxon>Hyphomicrobiales</taxon>
        <taxon>Rhizobiaceae</taxon>
        <taxon>Rhizobium/Agrobacterium group</taxon>
        <taxon>Agrobacterium</taxon>
    </lineage>
</organism>
<evidence type="ECO:0000259" key="17">
    <source>
        <dbReference type="SMART" id="SM00642"/>
    </source>
</evidence>
<dbReference type="CDD" id="cd02853">
    <property type="entry name" value="E_set_MTHase_like_N"/>
    <property type="match status" value="1"/>
</dbReference>
<keyword evidence="8" id="KW-0119">Carbohydrate metabolism</keyword>
<dbReference type="EMBL" id="CP050899">
    <property type="protein sequence ID" value="QIX24951.1"/>
    <property type="molecule type" value="Genomic_DNA"/>
</dbReference>
<comment type="similarity">
    <text evidence="3 14">Belongs to the glycosyl hydrolase 13 family.</text>
</comment>
<evidence type="ECO:0000256" key="9">
    <source>
        <dbReference type="ARBA" id="ARBA00023295"/>
    </source>
</evidence>
<evidence type="ECO:0000256" key="4">
    <source>
        <dbReference type="ARBA" id="ARBA00012268"/>
    </source>
</evidence>
<sequence length="596" mass="66594">MFNAMKYRKWGVQFDAAGDARFRIWAPGSDAPRLVINGAEYEMRSEGNGWYEAVAADVSGGATYHFVLPDGREIPDPASHWQEGGLDGPSTIIDHDFAWRHENWTGRPWHEAVIYEVHIGTFTEEGTFRAAEKKLERLAELGITVIEVMPLASFQGDRGWGYDGVLQFAPQRDYGSPDDLKAFIDAAHGLGMMVLLDVVYNHFGPEGNFLQTYAPDFFQKNETPWGPAPDFDSVDVRSYFLQNALYWLQTYRFDGLRIDAADHLAGGGGEVDFLTELAQTIRHKVTGRHVYLVIEDARNTAKPMTPEEDAPPLVDAQWNDDFHHVVHVMTTGEDGGLYQDFVSNPESLLRRSLATGFVYQGDPRPSRDFAGSGERSDHLSPQTFVNFLHNHDQAGNRLCGERLRALLEPALFDILECILLLSPQTPLMFMGDDHASTQPFYFFSDHPQHDREAAIKGRLRQAEMFQGALPENARDLVQDPNDVRTRLLSTLNWRQADEEGGRRASEILAGLLAKRRRYVWPLLASEFGGGTALGSPARTLAIDWAFAAGRLQLRANLSDAPADLPPVEGEIFHRLGDIDGQTGKSCSYSVLFAVAR</sequence>
<evidence type="ECO:0000256" key="6">
    <source>
        <dbReference type="ARBA" id="ARBA00022490"/>
    </source>
</evidence>
<evidence type="ECO:0000256" key="7">
    <source>
        <dbReference type="ARBA" id="ARBA00022801"/>
    </source>
</evidence>
<evidence type="ECO:0000256" key="10">
    <source>
        <dbReference type="ARBA" id="ARBA00032057"/>
    </source>
</evidence>
<dbReference type="InterPro" id="IPR012768">
    <property type="entry name" value="Trehalose_TreZ"/>
</dbReference>
<evidence type="ECO:0000256" key="14">
    <source>
        <dbReference type="PIRNR" id="PIRNR006337"/>
    </source>
</evidence>
<dbReference type="Gene3D" id="1.10.10.760">
    <property type="entry name" value="E-set domains of sugar-utilizing enzymes"/>
    <property type="match status" value="1"/>
</dbReference>
<dbReference type="InterPro" id="IPR006047">
    <property type="entry name" value="GH13_cat_dom"/>
</dbReference>
<dbReference type="SMART" id="SM00642">
    <property type="entry name" value="Aamy"/>
    <property type="match status" value="1"/>
</dbReference>
<evidence type="ECO:0000256" key="11">
    <source>
        <dbReference type="ARBA" id="ARBA00033284"/>
    </source>
</evidence>
<dbReference type="PIRSF" id="PIRSF006337">
    <property type="entry name" value="Trehalose_TreZ"/>
    <property type="match status" value="1"/>
</dbReference>
<evidence type="ECO:0000313" key="19">
    <source>
        <dbReference type="Proteomes" id="UP000500870"/>
    </source>
</evidence>
<evidence type="ECO:0000256" key="16">
    <source>
        <dbReference type="PIRSR" id="PIRSR006337-3"/>
    </source>
</evidence>
<dbReference type="PANTHER" id="PTHR43651:SF11">
    <property type="entry name" value="MALTO-OLIGOSYLTREHALOSE TREHALOHYDROLASE"/>
    <property type="match status" value="1"/>
</dbReference>
<comment type="catalytic activity">
    <reaction evidence="12 14">
        <text>hydrolysis of (1-&gt;4)-alpha-D-glucosidic linkage in 4-alpha-D-[(1-&gt;4)-alpha-D-glucanosyl]n trehalose to yield trehalose and (1-&gt;4)-alpha-D-glucan.</text>
        <dbReference type="EC" id="3.2.1.141"/>
    </reaction>
</comment>
<dbReference type="SUPFAM" id="SSF81296">
    <property type="entry name" value="E set domains"/>
    <property type="match status" value="1"/>
</dbReference>
<proteinExistence type="inferred from homology"/>
<evidence type="ECO:0000313" key="18">
    <source>
        <dbReference type="EMBL" id="QIX24951.1"/>
    </source>
</evidence>
<evidence type="ECO:0000256" key="12">
    <source>
        <dbReference type="ARBA" id="ARBA00034013"/>
    </source>
</evidence>
<dbReference type="NCBIfam" id="TIGR02402">
    <property type="entry name" value="trehalose_TreZ"/>
    <property type="match status" value="1"/>
</dbReference>
<dbReference type="Gene3D" id="2.60.40.10">
    <property type="entry name" value="Immunoglobulins"/>
    <property type="match status" value="1"/>
</dbReference>
<evidence type="ECO:0000256" key="1">
    <source>
        <dbReference type="ARBA" id="ARBA00004496"/>
    </source>
</evidence>
<dbReference type="RefSeq" id="WP_136883503.1">
    <property type="nucleotide sequence ID" value="NZ_CP050899.1"/>
</dbReference>
<dbReference type="Proteomes" id="UP000500870">
    <property type="component" value="Chromosome 3"/>
</dbReference>
<keyword evidence="6" id="KW-0963">Cytoplasm</keyword>
<comment type="subcellular location">
    <subcellularLocation>
        <location evidence="1 15">Cytoplasm</location>
    </subcellularLocation>
</comment>
<feature type="site" description="Transition state stabilizer" evidence="16">
    <location>
        <position position="392"/>
    </location>
</feature>
<dbReference type="EC" id="3.2.1.141" evidence="4 13"/>
<dbReference type="Pfam" id="PF11941">
    <property type="entry name" value="DUF3459"/>
    <property type="match status" value="1"/>
</dbReference>
<dbReference type="InterPro" id="IPR013783">
    <property type="entry name" value="Ig-like_fold"/>
</dbReference>
<dbReference type="InterPro" id="IPR017853">
    <property type="entry name" value="GH"/>
</dbReference>
<name>A0A6H0ZYM3_9HYPH</name>
<dbReference type="AlphaFoldDB" id="A0A6H0ZYM3"/>
<dbReference type="InterPro" id="IPR014756">
    <property type="entry name" value="Ig_E-set"/>
</dbReference>
<dbReference type="SUPFAM" id="SSF51445">
    <property type="entry name" value="(Trans)glycosidases"/>
    <property type="match status" value="1"/>
</dbReference>
<dbReference type="Pfam" id="PF00128">
    <property type="entry name" value="Alpha-amylase"/>
    <property type="match status" value="1"/>
</dbReference>
<evidence type="ECO:0000256" key="2">
    <source>
        <dbReference type="ARBA" id="ARBA00005199"/>
    </source>
</evidence>
<dbReference type="GO" id="GO:0005737">
    <property type="term" value="C:cytoplasm"/>
    <property type="evidence" value="ECO:0007669"/>
    <property type="project" value="UniProtKB-SubCell"/>
</dbReference>
<dbReference type="InterPro" id="IPR013780">
    <property type="entry name" value="Glyco_hydro_b"/>
</dbReference>
<feature type="domain" description="Glycosyl hydrolase family 13 catalytic" evidence="17">
    <location>
        <begin position="116"/>
        <end position="460"/>
    </location>
</feature>
<feature type="active site" description="Nucleophile" evidence="15">
    <location>
        <position position="259"/>
    </location>
</feature>
<feature type="active site" description="Proton donor" evidence="15">
    <location>
        <position position="295"/>
    </location>
</feature>
<protein>
    <recommendedName>
        <fullName evidence="5 13">Malto-oligosyltrehalose trehalohydrolase</fullName>
        <shortName evidence="14">MTHase</shortName>
        <ecNumber evidence="4 13">3.2.1.141</ecNumber>
    </recommendedName>
    <alternativeName>
        <fullName evidence="11 14">4-alpha-D-((1-&gt;4)-alpha-D-glucano)trehalose trehalohydrolase</fullName>
    </alternativeName>
    <alternativeName>
        <fullName evidence="10 14">Maltooligosyl trehalose trehalohydrolase</fullName>
    </alternativeName>
</protein>
<keyword evidence="7 14" id="KW-0378">Hydrolase</keyword>
<dbReference type="InterPro" id="IPR044901">
    <property type="entry name" value="Trehalose_TreZ_E-set_sf"/>
</dbReference>
<dbReference type="Gene3D" id="2.60.40.1180">
    <property type="entry name" value="Golgi alpha-mannosidase II"/>
    <property type="match status" value="1"/>
</dbReference>
<evidence type="ECO:0000256" key="8">
    <source>
        <dbReference type="ARBA" id="ARBA00023277"/>
    </source>
</evidence>
<dbReference type="CDD" id="cd11325">
    <property type="entry name" value="AmyAc_GTHase"/>
    <property type="match status" value="1"/>
</dbReference>
<gene>
    <name evidence="18" type="primary">treZ</name>
    <name evidence="18" type="ORF">FOB41_28285</name>
</gene>
<dbReference type="GO" id="GO:0005992">
    <property type="term" value="P:trehalose biosynthetic process"/>
    <property type="evidence" value="ECO:0007669"/>
    <property type="project" value="UniProtKB-UniRule"/>
</dbReference>
<dbReference type="PANTHER" id="PTHR43651">
    <property type="entry name" value="1,4-ALPHA-GLUCAN-BRANCHING ENZYME"/>
    <property type="match status" value="1"/>
</dbReference>
<evidence type="ECO:0000256" key="13">
    <source>
        <dbReference type="NCBIfam" id="TIGR02402"/>
    </source>
</evidence>
<evidence type="ECO:0000256" key="3">
    <source>
        <dbReference type="ARBA" id="ARBA00008061"/>
    </source>
</evidence>